<reference evidence="2 3" key="1">
    <citation type="submission" date="2022-06" db="EMBL/GenBank/DDBJ databases">
        <authorList>
            <person name="Xuan X."/>
        </authorList>
    </citation>
    <scope>NUCLEOTIDE SEQUENCE [LARGE SCALE GENOMIC DNA]</scope>
    <source>
        <strain evidence="2 3">2V75</strain>
    </source>
</reference>
<dbReference type="Proteomes" id="UP001206312">
    <property type="component" value="Unassembled WGS sequence"/>
</dbReference>
<keyword evidence="1" id="KW-0732">Signal</keyword>
<gene>
    <name evidence="2" type="ORF">NG653_05325</name>
</gene>
<dbReference type="EMBL" id="JAMXIB010000003">
    <property type="protein sequence ID" value="MCO5724265.1"/>
    <property type="molecule type" value="Genomic_DNA"/>
</dbReference>
<name>A0ABT1AXF2_9FLAO</name>
<evidence type="ECO:0000313" key="2">
    <source>
        <dbReference type="EMBL" id="MCO5724265.1"/>
    </source>
</evidence>
<evidence type="ECO:0000313" key="3">
    <source>
        <dbReference type="Proteomes" id="UP001206312"/>
    </source>
</evidence>
<proteinExistence type="predicted"/>
<feature type="signal peptide" evidence="1">
    <location>
        <begin position="1"/>
        <end position="19"/>
    </location>
</feature>
<comment type="caution">
    <text evidence="2">The sequence shown here is derived from an EMBL/GenBank/DDBJ whole genome shotgun (WGS) entry which is preliminary data.</text>
</comment>
<dbReference type="RefSeq" id="WP_252740645.1">
    <property type="nucleotide sequence ID" value="NZ_JAMXIB010000003.1"/>
</dbReference>
<dbReference type="Gene3D" id="2.50.20.10">
    <property type="entry name" value="Lipoprotein localisation LolA/LolB/LppX"/>
    <property type="match status" value="1"/>
</dbReference>
<sequence>MCIAALLALSSCGSTRLLADGSVNESLSIKGIIRNHEAGSSRFRTLSGRLGIDYSDGEESQSVTVSLRMKRNEVIWMSAPLGVIKVYITPQRVSYYNKLNNEFFDGDFSYLSRLLGAEIDFEKLQNLLLGQSMVSLQGRNYELQYTADTYELKPKPSLDLYKLFLKIEPRYFRLASQQLAQPEARRMMEVRYSSYQEVQGEVLPDQVEIAAIEGDGRVTIGISYKQVELNRDLRFPFKIPKGFNPVALQ</sequence>
<protein>
    <submittedName>
        <fullName evidence="2">DUF4292 domain-containing protein</fullName>
    </submittedName>
</protein>
<accession>A0ABT1AXF2</accession>
<dbReference type="InterPro" id="IPR025634">
    <property type="entry name" value="DUF4292"/>
</dbReference>
<feature type="chain" id="PRO_5046507460" evidence="1">
    <location>
        <begin position="20"/>
        <end position="249"/>
    </location>
</feature>
<dbReference type="Pfam" id="PF14125">
    <property type="entry name" value="DUF4292"/>
    <property type="match status" value="1"/>
</dbReference>
<keyword evidence="3" id="KW-1185">Reference proteome</keyword>
<evidence type="ECO:0000256" key="1">
    <source>
        <dbReference type="SAM" id="SignalP"/>
    </source>
</evidence>
<organism evidence="2 3">
    <name type="scientific">Robiginitalea marina</name>
    <dbReference type="NCBI Taxonomy" id="2954105"/>
    <lineage>
        <taxon>Bacteria</taxon>
        <taxon>Pseudomonadati</taxon>
        <taxon>Bacteroidota</taxon>
        <taxon>Flavobacteriia</taxon>
        <taxon>Flavobacteriales</taxon>
        <taxon>Flavobacteriaceae</taxon>
        <taxon>Robiginitalea</taxon>
    </lineage>
</organism>